<keyword evidence="4" id="KW-0547">Nucleotide-binding</keyword>
<accession>A0ABV8HWT7</accession>
<proteinExistence type="predicted"/>
<evidence type="ECO:0000256" key="1">
    <source>
        <dbReference type="ARBA" id="ARBA00022527"/>
    </source>
</evidence>
<dbReference type="PANTHER" id="PTHR35526:SF3">
    <property type="entry name" value="ANTI-SIGMA-F FACTOR RSBW"/>
    <property type="match status" value="1"/>
</dbReference>
<reference evidence="5" key="1">
    <citation type="journal article" date="2019" name="Int. J. Syst. Evol. Microbiol.">
        <title>The Global Catalogue of Microorganisms (GCM) 10K type strain sequencing project: providing services to taxonomists for standard genome sequencing and annotation.</title>
        <authorList>
            <consortium name="The Broad Institute Genomics Platform"/>
            <consortium name="The Broad Institute Genome Sequencing Center for Infectious Disease"/>
            <person name="Wu L."/>
            <person name="Ma J."/>
        </authorList>
    </citation>
    <scope>NUCLEOTIDE SEQUENCE [LARGE SCALE GENOMIC DNA]</scope>
    <source>
        <strain evidence="5">CGMCC 4.7237</strain>
    </source>
</reference>
<feature type="domain" description="Histidine kinase/HSP90-like ATPase" evidence="3">
    <location>
        <begin position="43"/>
        <end position="140"/>
    </location>
</feature>
<dbReference type="RefSeq" id="WP_386432241.1">
    <property type="nucleotide sequence ID" value="NZ_JBHSBB010000014.1"/>
</dbReference>
<keyword evidence="4" id="KW-0067">ATP-binding</keyword>
<evidence type="ECO:0000259" key="3">
    <source>
        <dbReference type="Pfam" id="PF13581"/>
    </source>
</evidence>
<comment type="caution">
    <text evidence="4">The sequence shown here is derived from an EMBL/GenBank/DDBJ whole genome shotgun (WGS) entry which is preliminary data.</text>
</comment>
<dbReference type="CDD" id="cd16936">
    <property type="entry name" value="HATPase_RsbW-like"/>
    <property type="match status" value="1"/>
</dbReference>
<dbReference type="SUPFAM" id="SSF55874">
    <property type="entry name" value="ATPase domain of HSP90 chaperone/DNA topoisomerase II/histidine kinase"/>
    <property type="match status" value="1"/>
</dbReference>
<keyword evidence="1" id="KW-0723">Serine/threonine-protein kinase</keyword>
<keyword evidence="1" id="KW-0808">Transferase</keyword>
<dbReference type="Gene3D" id="3.30.565.10">
    <property type="entry name" value="Histidine kinase-like ATPase, C-terminal domain"/>
    <property type="match status" value="1"/>
</dbReference>
<keyword evidence="5" id="KW-1185">Reference proteome</keyword>
<dbReference type="Proteomes" id="UP001595765">
    <property type="component" value="Unassembled WGS sequence"/>
</dbReference>
<dbReference type="GO" id="GO:0005524">
    <property type="term" value="F:ATP binding"/>
    <property type="evidence" value="ECO:0007669"/>
    <property type="project" value="UniProtKB-KW"/>
</dbReference>
<protein>
    <submittedName>
        <fullName evidence="4">ATP-binding protein</fullName>
    </submittedName>
</protein>
<dbReference type="PANTHER" id="PTHR35526">
    <property type="entry name" value="ANTI-SIGMA-F FACTOR RSBW-RELATED"/>
    <property type="match status" value="1"/>
</dbReference>
<organism evidence="4 5">
    <name type="scientific">Streptomyces polygonati</name>
    <dbReference type="NCBI Taxonomy" id="1617087"/>
    <lineage>
        <taxon>Bacteria</taxon>
        <taxon>Bacillati</taxon>
        <taxon>Actinomycetota</taxon>
        <taxon>Actinomycetes</taxon>
        <taxon>Kitasatosporales</taxon>
        <taxon>Streptomycetaceae</taxon>
        <taxon>Streptomyces</taxon>
    </lineage>
</organism>
<dbReference type="EMBL" id="JBHSBB010000014">
    <property type="protein sequence ID" value="MFC4034321.1"/>
    <property type="molecule type" value="Genomic_DNA"/>
</dbReference>
<keyword evidence="1" id="KW-0418">Kinase</keyword>
<sequence length="220" mass="23881">MSNYPPVWSSPPPPHLSTTAVPPEPLPPPFWLDRLELPLESIAASEARRHASRTLRNWGLGPAIIENAELIVSELAANAVRHSRPPKGSGRFALTLCRLPAVLQIYVYDDDPRSPLAQQPTDDETCGRGLLLIRELTDHWGCLYPRAEEGPGKAVLAELRLGPVTPDKHGDTWDTRSMPPMPADPAVRARITAACQAVIAGGPFIYGDAPAARSTPSAQW</sequence>
<evidence type="ECO:0000313" key="5">
    <source>
        <dbReference type="Proteomes" id="UP001595765"/>
    </source>
</evidence>
<dbReference type="Pfam" id="PF13581">
    <property type="entry name" value="HATPase_c_2"/>
    <property type="match status" value="1"/>
</dbReference>
<gene>
    <name evidence="4" type="ORF">ACFO3J_22990</name>
</gene>
<dbReference type="InterPro" id="IPR050267">
    <property type="entry name" value="Anti-sigma-factor_SerPK"/>
</dbReference>
<evidence type="ECO:0000313" key="4">
    <source>
        <dbReference type="EMBL" id="MFC4034321.1"/>
    </source>
</evidence>
<dbReference type="InterPro" id="IPR036890">
    <property type="entry name" value="HATPase_C_sf"/>
</dbReference>
<dbReference type="InterPro" id="IPR003594">
    <property type="entry name" value="HATPase_dom"/>
</dbReference>
<name>A0ABV8HWT7_9ACTN</name>
<feature type="region of interest" description="Disordered" evidence="2">
    <location>
        <begin position="1"/>
        <end position="21"/>
    </location>
</feature>
<evidence type="ECO:0000256" key="2">
    <source>
        <dbReference type="SAM" id="MobiDB-lite"/>
    </source>
</evidence>